<feature type="region of interest" description="Disordered" evidence="8">
    <location>
        <begin position="281"/>
        <end position="477"/>
    </location>
</feature>
<proteinExistence type="inferred from homology"/>
<feature type="compositionally biased region" description="Basic and acidic residues" evidence="8">
    <location>
        <begin position="498"/>
        <end position="509"/>
    </location>
</feature>
<evidence type="ECO:0000256" key="3">
    <source>
        <dbReference type="ARBA" id="ARBA00022664"/>
    </source>
</evidence>
<reference evidence="10" key="1">
    <citation type="submission" date="2018-01" db="EMBL/GenBank/DDBJ databases">
        <title>An insight into the sialome of Amazonian anophelines.</title>
        <authorList>
            <person name="Ribeiro J.M."/>
            <person name="Scarpassa V."/>
            <person name="Calvo E."/>
        </authorList>
    </citation>
    <scope>NUCLEOTIDE SEQUENCE</scope>
    <source>
        <tissue evidence="10">Salivary glands</tissue>
    </source>
</reference>
<protein>
    <submittedName>
        <fullName evidence="10">Putative pre-mrna-splicing factor cwc25</fullName>
    </submittedName>
</protein>
<dbReference type="PANTHER" id="PTHR16196">
    <property type="entry name" value="CELL CYCLE CONTROL PROTEIN CWF25"/>
    <property type="match status" value="1"/>
</dbReference>
<dbReference type="PANTHER" id="PTHR16196:SF0">
    <property type="entry name" value="PRE-MRNA-SPLICING FACTOR CWC25 HOMOLOG"/>
    <property type="match status" value="1"/>
</dbReference>
<feature type="domain" description="CBF1-interacting co-repressor CIR N-terminal" evidence="9">
    <location>
        <begin position="11"/>
        <end position="47"/>
    </location>
</feature>
<dbReference type="InterPro" id="IPR051376">
    <property type="entry name" value="CWC25_splicing_factor"/>
</dbReference>
<evidence type="ECO:0000256" key="7">
    <source>
        <dbReference type="ARBA" id="ARBA00023242"/>
    </source>
</evidence>
<feature type="compositionally biased region" description="Basic and acidic residues" evidence="8">
    <location>
        <begin position="517"/>
        <end position="532"/>
    </location>
</feature>
<dbReference type="SMART" id="SM01083">
    <property type="entry name" value="Cir_N"/>
    <property type="match status" value="1"/>
</dbReference>
<feature type="compositionally biased region" description="Basic and acidic residues" evidence="8">
    <location>
        <begin position="328"/>
        <end position="352"/>
    </location>
</feature>
<feature type="compositionally biased region" description="Basic and acidic residues" evidence="8">
    <location>
        <begin position="384"/>
        <end position="411"/>
    </location>
</feature>
<evidence type="ECO:0000256" key="1">
    <source>
        <dbReference type="ARBA" id="ARBA00004123"/>
    </source>
</evidence>
<feature type="compositionally biased region" description="Basic and acidic residues" evidence="8">
    <location>
        <begin position="182"/>
        <end position="200"/>
    </location>
</feature>
<feature type="compositionally biased region" description="Basic and acidic residues" evidence="8">
    <location>
        <begin position="19"/>
        <end position="54"/>
    </location>
</feature>
<dbReference type="InterPro" id="IPR019339">
    <property type="entry name" value="CIR_N_dom"/>
</dbReference>
<accession>A0A2M4AMQ2</accession>
<dbReference type="InterPro" id="IPR022209">
    <property type="entry name" value="CWC25"/>
</dbReference>
<sequence length="613" mass="71044">MGGGDLNTKKSWHPNTMKNQERVWKAEQQEAAEKRRLNELRREIDAERSREELKSMAQKSGVIPSSEGADKKLEWMYSGPSQLVNREEYLLGRTIDRTFEDLDAQEKAATSNSAFGVAQPKNHVEHECIPFSIRQHKGALSNDQVDLARKLMEDPLMLIKQKEMESRQKLLQNPVKLKELHRLLKSDRRLQGRGEKESKTKAKKTKKAKKSKKSSKKKRKKSRKGSSSDSGSDSDEEGSVDLDQLLAEKYKKVQHSMAEEHPEGVSIDKLLTMKYDKLSKELDKMGNGKKKKGKRHRHERSSSERSADRSNRRLSRSRSPQRRKQRRASRDRQDRESDPSRVSKRRDRDESKPSTSSKRSRSRSRDKKGGSSSNRGNPHQPTMARDERRRETGQRNADRVRSRSRSNERRPRNARSRSNTPRTKTSSQSKPKERNTRNSSPDSSRSEQSSSSESSTPPRQAYDSEDEKRMKKVRNFGLVTASGQKLETKAGAANVRLYNREEIKAEQSKQKPTWSKPTERKRPLTEEELEEKRRAMLDNARWREKDRANNVERYDAEDHREEARHGGHDYDKEFVTKQFQRAAASETVESRIRSNRNNIQRSTGAMDRNFAKR</sequence>
<comment type="subcellular location">
    <subcellularLocation>
        <location evidence="1">Nucleus</location>
    </subcellularLocation>
</comment>
<feature type="compositionally biased region" description="Basic and acidic residues" evidence="8">
    <location>
        <begin position="300"/>
        <end position="311"/>
    </location>
</feature>
<evidence type="ECO:0000256" key="8">
    <source>
        <dbReference type="SAM" id="MobiDB-lite"/>
    </source>
</evidence>
<keyword evidence="7" id="KW-0539">Nucleus</keyword>
<evidence type="ECO:0000313" key="10">
    <source>
        <dbReference type="EMBL" id="MBW42075.1"/>
    </source>
</evidence>
<feature type="compositionally biased region" description="Low complexity" evidence="8">
    <location>
        <begin position="437"/>
        <end position="460"/>
    </location>
</feature>
<keyword evidence="6" id="KW-0508">mRNA splicing</keyword>
<keyword evidence="4" id="KW-0747">Spliceosome</keyword>
<feature type="region of interest" description="Disordered" evidence="8">
    <location>
        <begin position="497"/>
        <end position="532"/>
    </location>
</feature>
<feature type="compositionally biased region" description="Basic residues" evidence="8">
    <location>
        <begin position="201"/>
        <end position="224"/>
    </location>
</feature>
<feature type="region of interest" description="Disordered" evidence="8">
    <location>
        <begin position="182"/>
        <end position="242"/>
    </location>
</feature>
<feature type="compositionally biased region" description="Basic residues" evidence="8">
    <location>
        <begin position="287"/>
        <end position="299"/>
    </location>
</feature>
<keyword evidence="3" id="KW-0507">mRNA processing</keyword>
<comment type="similarity">
    <text evidence="2">Belongs to the CWC25 family.</text>
</comment>
<dbReference type="AlphaFoldDB" id="A0A2M4AMQ2"/>
<evidence type="ECO:0000256" key="2">
    <source>
        <dbReference type="ARBA" id="ARBA00006695"/>
    </source>
</evidence>
<keyword evidence="5" id="KW-0175">Coiled coil</keyword>
<feature type="region of interest" description="Disordered" evidence="8">
    <location>
        <begin position="581"/>
        <end position="613"/>
    </location>
</feature>
<dbReference type="Pfam" id="PF10197">
    <property type="entry name" value="Cir_N"/>
    <property type="match status" value="1"/>
</dbReference>
<dbReference type="Pfam" id="PF12542">
    <property type="entry name" value="CWC25"/>
    <property type="match status" value="1"/>
</dbReference>
<feature type="region of interest" description="Disordered" evidence="8">
    <location>
        <begin position="1"/>
        <end position="65"/>
    </location>
</feature>
<organism evidence="10">
    <name type="scientific">Anopheles triannulatus</name>
    <dbReference type="NCBI Taxonomy" id="58253"/>
    <lineage>
        <taxon>Eukaryota</taxon>
        <taxon>Metazoa</taxon>
        <taxon>Ecdysozoa</taxon>
        <taxon>Arthropoda</taxon>
        <taxon>Hexapoda</taxon>
        <taxon>Insecta</taxon>
        <taxon>Pterygota</taxon>
        <taxon>Neoptera</taxon>
        <taxon>Endopterygota</taxon>
        <taxon>Diptera</taxon>
        <taxon>Nematocera</taxon>
        <taxon>Culicoidea</taxon>
        <taxon>Culicidae</taxon>
        <taxon>Anophelinae</taxon>
        <taxon>Anopheles</taxon>
    </lineage>
</organism>
<evidence type="ECO:0000256" key="5">
    <source>
        <dbReference type="ARBA" id="ARBA00023054"/>
    </source>
</evidence>
<feature type="compositionally biased region" description="Basic residues" evidence="8">
    <location>
        <begin position="312"/>
        <end position="327"/>
    </location>
</feature>
<name>A0A2M4AMQ2_9DIPT</name>
<evidence type="ECO:0000259" key="9">
    <source>
        <dbReference type="SMART" id="SM01083"/>
    </source>
</evidence>
<dbReference type="EMBL" id="GGFK01008754">
    <property type="protein sequence ID" value="MBW42075.1"/>
    <property type="molecule type" value="Transcribed_RNA"/>
</dbReference>
<dbReference type="GO" id="GO:0000398">
    <property type="term" value="P:mRNA splicing, via spliceosome"/>
    <property type="evidence" value="ECO:0007669"/>
    <property type="project" value="TreeGrafter"/>
</dbReference>
<evidence type="ECO:0000256" key="4">
    <source>
        <dbReference type="ARBA" id="ARBA00022728"/>
    </source>
</evidence>
<evidence type="ECO:0000256" key="6">
    <source>
        <dbReference type="ARBA" id="ARBA00023187"/>
    </source>
</evidence>
<dbReference type="GO" id="GO:0005684">
    <property type="term" value="C:U2-type spliceosomal complex"/>
    <property type="evidence" value="ECO:0007669"/>
    <property type="project" value="TreeGrafter"/>
</dbReference>